<dbReference type="Gene3D" id="3.40.50.720">
    <property type="entry name" value="NAD(P)-binding Rossmann-like Domain"/>
    <property type="match status" value="1"/>
</dbReference>
<evidence type="ECO:0000313" key="4">
    <source>
        <dbReference type="Proteomes" id="UP000076761"/>
    </source>
</evidence>
<dbReference type="STRING" id="1314782.A0A165VFN1"/>
<dbReference type="EMBL" id="KV425553">
    <property type="protein sequence ID" value="KZT29608.1"/>
    <property type="molecule type" value="Genomic_DNA"/>
</dbReference>
<dbReference type="PANTHER" id="PTHR48079:SF3">
    <property type="entry name" value="NAD-DEPENDENT EPIMERASE_DEHYDRATASE DOMAIN-CONTAINING PROTEIN"/>
    <property type="match status" value="1"/>
</dbReference>
<keyword evidence="4" id="KW-1185">Reference proteome</keyword>
<dbReference type="AlphaFoldDB" id="A0A165VFN1"/>
<dbReference type="Proteomes" id="UP000076761">
    <property type="component" value="Unassembled WGS sequence"/>
</dbReference>
<name>A0A165VFN1_9AGAM</name>
<dbReference type="Pfam" id="PF01370">
    <property type="entry name" value="Epimerase"/>
    <property type="match status" value="1"/>
</dbReference>
<feature type="chain" id="PRO_5007868035" evidence="1">
    <location>
        <begin position="20"/>
        <end position="312"/>
    </location>
</feature>
<evidence type="ECO:0000259" key="2">
    <source>
        <dbReference type="Pfam" id="PF01370"/>
    </source>
</evidence>
<protein>
    <submittedName>
        <fullName evidence="3">NAD(P)-binding protein</fullName>
    </submittedName>
</protein>
<evidence type="ECO:0000313" key="3">
    <source>
        <dbReference type="EMBL" id="KZT29608.1"/>
    </source>
</evidence>
<organism evidence="3 4">
    <name type="scientific">Neolentinus lepideus HHB14362 ss-1</name>
    <dbReference type="NCBI Taxonomy" id="1314782"/>
    <lineage>
        <taxon>Eukaryota</taxon>
        <taxon>Fungi</taxon>
        <taxon>Dikarya</taxon>
        <taxon>Basidiomycota</taxon>
        <taxon>Agaricomycotina</taxon>
        <taxon>Agaricomycetes</taxon>
        <taxon>Gloeophyllales</taxon>
        <taxon>Gloeophyllaceae</taxon>
        <taxon>Neolentinus</taxon>
    </lineage>
</organism>
<dbReference type="GO" id="GO:0004029">
    <property type="term" value="F:aldehyde dehydrogenase (NAD+) activity"/>
    <property type="evidence" value="ECO:0007669"/>
    <property type="project" value="TreeGrafter"/>
</dbReference>
<dbReference type="SUPFAM" id="SSF51735">
    <property type="entry name" value="NAD(P)-binding Rossmann-fold domains"/>
    <property type="match status" value="1"/>
</dbReference>
<gene>
    <name evidence="3" type="ORF">NEOLEDRAFT_1144747</name>
</gene>
<sequence length="312" mass="33577">MKVLVLGASGFIGLPVAQALVRAGHSVYGVTRSAAKAKELAAEEIIPIIAEASKPETWIAHVSTLDVVIDAVGGVEIKTSSNVILQAVSQAAKAGRPPFAPKLSYIYSSGTWVHGNNRSEIVSDTTPCTKPMDLVAWRLEQENRVISDPNLNGIVIRPALLYGRSGSLLAPLFESASKGKVAWYGVPGGRFSLIHCDDLADLYLRAAEKAQLIPGKIFDAANDLTESADDVLNKLVEVSGAQGPAEWITPENPYHHALNCTSLLRPYLARALLDWQPRKPGLVDGLATYYAAWQAAADTWQASKGRDFSEHK</sequence>
<dbReference type="GO" id="GO:0005737">
    <property type="term" value="C:cytoplasm"/>
    <property type="evidence" value="ECO:0007669"/>
    <property type="project" value="TreeGrafter"/>
</dbReference>
<dbReference type="InterPro" id="IPR001509">
    <property type="entry name" value="Epimerase_deHydtase"/>
</dbReference>
<feature type="domain" description="NAD-dependent epimerase/dehydratase" evidence="2">
    <location>
        <begin position="3"/>
        <end position="218"/>
    </location>
</feature>
<evidence type="ECO:0000256" key="1">
    <source>
        <dbReference type="SAM" id="SignalP"/>
    </source>
</evidence>
<reference evidence="3 4" key="1">
    <citation type="journal article" date="2016" name="Mol. Biol. Evol.">
        <title>Comparative Genomics of Early-Diverging Mushroom-Forming Fungi Provides Insights into the Origins of Lignocellulose Decay Capabilities.</title>
        <authorList>
            <person name="Nagy L.G."/>
            <person name="Riley R."/>
            <person name="Tritt A."/>
            <person name="Adam C."/>
            <person name="Daum C."/>
            <person name="Floudas D."/>
            <person name="Sun H."/>
            <person name="Yadav J.S."/>
            <person name="Pangilinan J."/>
            <person name="Larsson K.H."/>
            <person name="Matsuura K."/>
            <person name="Barry K."/>
            <person name="Labutti K."/>
            <person name="Kuo R."/>
            <person name="Ohm R.A."/>
            <person name="Bhattacharya S.S."/>
            <person name="Shirouzu T."/>
            <person name="Yoshinaga Y."/>
            <person name="Martin F.M."/>
            <person name="Grigoriev I.V."/>
            <person name="Hibbett D.S."/>
        </authorList>
    </citation>
    <scope>NUCLEOTIDE SEQUENCE [LARGE SCALE GENOMIC DNA]</scope>
    <source>
        <strain evidence="3 4">HHB14362 ss-1</strain>
    </source>
</reference>
<dbReference type="InterPro" id="IPR051783">
    <property type="entry name" value="NAD(P)-dependent_oxidoreduct"/>
</dbReference>
<dbReference type="InterPro" id="IPR036291">
    <property type="entry name" value="NAD(P)-bd_dom_sf"/>
</dbReference>
<keyword evidence="1" id="KW-0732">Signal</keyword>
<dbReference type="OrthoDB" id="10000533at2759"/>
<feature type="signal peptide" evidence="1">
    <location>
        <begin position="1"/>
        <end position="19"/>
    </location>
</feature>
<proteinExistence type="predicted"/>
<dbReference type="PANTHER" id="PTHR48079">
    <property type="entry name" value="PROTEIN YEEZ"/>
    <property type="match status" value="1"/>
</dbReference>
<dbReference type="InParanoid" id="A0A165VFN1"/>
<accession>A0A165VFN1</accession>